<evidence type="ECO:0000313" key="1">
    <source>
        <dbReference type="EMBL" id="PZX59380.1"/>
    </source>
</evidence>
<dbReference type="Proteomes" id="UP000249115">
    <property type="component" value="Unassembled WGS sequence"/>
</dbReference>
<dbReference type="EMBL" id="QKZU01000004">
    <property type="protein sequence ID" value="PZX59380.1"/>
    <property type="molecule type" value="Genomic_DNA"/>
</dbReference>
<proteinExistence type="predicted"/>
<name>A0A2W7RLK8_9BACT</name>
<comment type="caution">
    <text evidence="1">The sequence shown here is derived from an EMBL/GenBank/DDBJ whole genome shotgun (WGS) entry which is preliminary data.</text>
</comment>
<reference evidence="1 2" key="1">
    <citation type="submission" date="2018-06" db="EMBL/GenBank/DDBJ databases">
        <title>Genomic Encyclopedia of Archaeal and Bacterial Type Strains, Phase II (KMG-II): from individual species to whole genera.</title>
        <authorList>
            <person name="Goeker M."/>
        </authorList>
    </citation>
    <scope>NUCLEOTIDE SEQUENCE [LARGE SCALE GENOMIC DNA]</scope>
    <source>
        <strain evidence="1 2">DSM 22686</strain>
    </source>
</reference>
<dbReference type="AlphaFoldDB" id="A0A2W7RLK8"/>
<organism evidence="1 2">
    <name type="scientific">Algoriphagus ratkowskyi</name>
    <dbReference type="NCBI Taxonomy" id="57028"/>
    <lineage>
        <taxon>Bacteria</taxon>
        <taxon>Pseudomonadati</taxon>
        <taxon>Bacteroidota</taxon>
        <taxon>Cytophagia</taxon>
        <taxon>Cytophagales</taxon>
        <taxon>Cyclobacteriaceae</taxon>
        <taxon>Algoriphagus</taxon>
    </lineage>
</organism>
<protein>
    <submittedName>
        <fullName evidence="1">Uncharacterized protein</fullName>
    </submittedName>
</protein>
<evidence type="ECO:0000313" key="2">
    <source>
        <dbReference type="Proteomes" id="UP000249115"/>
    </source>
</evidence>
<gene>
    <name evidence="1" type="ORF">LV84_01411</name>
</gene>
<sequence length="43" mass="4797">MHCVFGNEQDVGLSDANPILPTAAGVAVWIKFLRSRILKSRER</sequence>
<accession>A0A2W7RLK8</accession>